<evidence type="ECO:0000313" key="1">
    <source>
        <dbReference type="EMBL" id="OMJ19882.1"/>
    </source>
</evidence>
<reference evidence="2" key="1">
    <citation type="submission" date="2017-01" db="EMBL/GenBank/DDBJ databases">
        <authorList>
            <person name="Wang Y."/>
            <person name="White M."/>
            <person name="Kvist S."/>
            <person name="Moncalvo J.-M."/>
        </authorList>
    </citation>
    <scope>NUCLEOTIDE SEQUENCE [LARGE SCALE GENOMIC DNA]</scope>
    <source>
        <strain evidence="2">ID-206-W2</strain>
    </source>
</reference>
<organism evidence="1 2">
    <name type="scientific">Smittium culicis</name>
    <dbReference type="NCBI Taxonomy" id="133412"/>
    <lineage>
        <taxon>Eukaryota</taxon>
        <taxon>Fungi</taxon>
        <taxon>Fungi incertae sedis</taxon>
        <taxon>Zoopagomycota</taxon>
        <taxon>Kickxellomycotina</taxon>
        <taxon>Harpellomycetes</taxon>
        <taxon>Harpellales</taxon>
        <taxon>Legeriomycetaceae</taxon>
        <taxon>Smittium</taxon>
    </lineage>
</organism>
<dbReference type="AlphaFoldDB" id="A0A1R1XYW1"/>
<dbReference type="OrthoDB" id="5522487at2759"/>
<protein>
    <submittedName>
        <fullName evidence="1">Uncharacterized protein</fullName>
    </submittedName>
</protein>
<dbReference type="Proteomes" id="UP000187429">
    <property type="component" value="Unassembled WGS sequence"/>
</dbReference>
<accession>A0A1R1XYW1</accession>
<dbReference type="EMBL" id="LSSM01002893">
    <property type="protein sequence ID" value="OMJ19882.1"/>
    <property type="molecule type" value="Genomic_DNA"/>
</dbReference>
<keyword evidence="2" id="KW-1185">Reference proteome</keyword>
<name>A0A1R1XYW1_9FUNG</name>
<sequence length="188" mass="21678">MDENESRYWEMYQDDDLSMTIGYNPMPFEPSQYNHQTFKNPHVEHADKQIYSKQLIAPQPFIDTNIQGKNGGFMPPIQHKRVLASVIKGEDSLVIEKVSRDDFFQKTPKSNCPIDLYSKNEFIRSSKPDMLDLNKVPFDIPSTNNPDRQSAGVDPYALESRLNFLKDSIDQNDRLSSRKAKLTTVLAY</sequence>
<comment type="caution">
    <text evidence="1">The sequence shown here is derived from an EMBL/GenBank/DDBJ whole genome shotgun (WGS) entry which is preliminary data.</text>
</comment>
<gene>
    <name evidence="1" type="ORF">AYI69_g6440</name>
</gene>
<proteinExistence type="predicted"/>
<evidence type="ECO:0000313" key="2">
    <source>
        <dbReference type="Proteomes" id="UP000187429"/>
    </source>
</evidence>